<reference evidence="2 3" key="2">
    <citation type="submission" date="2014-10" db="EMBL/GenBank/DDBJ databases">
        <title>Paracoccus sanguinis sp. nov., isolated from clinical specimens of New York State patients.</title>
        <authorList>
            <person name="Mingle L.A."/>
            <person name="Cole J.A."/>
            <person name="Lapierre P."/>
            <person name="Musser K.A."/>
        </authorList>
    </citation>
    <scope>NUCLEOTIDE SEQUENCE [LARGE SCALE GENOMIC DNA]</scope>
    <source>
        <strain evidence="2 3">JCM 14014</strain>
    </source>
</reference>
<protein>
    <recommendedName>
        <fullName evidence="4">Lipoprotein</fullName>
    </recommendedName>
</protein>
<dbReference type="OrthoDB" id="7774376at2"/>
<gene>
    <name evidence="2" type="ORF">IT41_12200</name>
</gene>
<dbReference type="STRING" id="376733.SAMN04487972_1154"/>
<dbReference type="PROSITE" id="PS51257">
    <property type="entry name" value="PROKAR_LIPOPROTEIN"/>
    <property type="match status" value="1"/>
</dbReference>
<feature type="signal peptide" evidence="1">
    <location>
        <begin position="1"/>
        <end position="36"/>
    </location>
</feature>
<dbReference type="Proteomes" id="UP000029846">
    <property type="component" value="Unassembled WGS sequence"/>
</dbReference>
<feature type="chain" id="PRO_5001954293" description="Lipoprotein" evidence="1">
    <location>
        <begin position="37"/>
        <end position="160"/>
    </location>
</feature>
<dbReference type="eggNOG" id="ENOG5033B2H">
    <property type="taxonomic scope" value="Bacteria"/>
</dbReference>
<proteinExistence type="predicted"/>
<keyword evidence="3" id="KW-1185">Reference proteome</keyword>
<dbReference type="EMBL" id="JRKN01000016">
    <property type="protein sequence ID" value="KGJ03868.1"/>
    <property type="molecule type" value="Genomic_DNA"/>
</dbReference>
<organism evidence="2 3">
    <name type="scientific">Paracoccus halophilus</name>
    <dbReference type="NCBI Taxonomy" id="376733"/>
    <lineage>
        <taxon>Bacteria</taxon>
        <taxon>Pseudomonadati</taxon>
        <taxon>Pseudomonadota</taxon>
        <taxon>Alphaproteobacteria</taxon>
        <taxon>Rhodobacterales</taxon>
        <taxon>Paracoccaceae</taxon>
        <taxon>Paracoccus</taxon>
    </lineage>
</organism>
<sequence>MTTRTTMTRVTAAIGLTLTLMLAACVATSSAPPAEAAPRGKPIVIRDNRGGNVLETVRYRNKLAASGRPVQIRGYCRSACTMLITLPNACLGRGATIGFHAPRIPNTTIIPPLVDQIMASYYRNGIRARWDAEWKYSLEMQKISAREYVKLDPQTRLCGA</sequence>
<evidence type="ECO:0008006" key="4">
    <source>
        <dbReference type="Google" id="ProtNLM"/>
    </source>
</evidence>
<name>A0A099F0U0_9RHOB</name>
<evidence type="ECO:0000313" key="3">
    <source>
        <dbReference type="Proteomes" id="UP000029846"/>
    </source>
</evidence>
<keyword evidence="1" id="KW-0732">Signal</keyword>
<evidence type="ECO:0000313" key="2">
    <source>
        <dbReference type="EMBL" id="KGJ03868.1"/>
    </source>
</evidence>
<evidence type="ECO:0000256" key="1">
    <source>
        <dbReference type="SAM" id="SignalP"/>
    </source>
</evidence>
<reference evidence="2 3" key="1">
    <citation type="submission" date="2014-09" db="EMBL/GenBank/DDBJ databases">
        <authorList>
            <person name="McGinnis J.M."/>
            <person name="Wolfgang W.J."/>
        </authorList>
    </citation>
    <scope>NUCLEOTIDE SEQUENCE [LARGE SCALE GENOMIC DNA]</scope>
    <source>
        <strain evidence="2 3">JCM 14014</strain>
    </source>
</reference>
<accession>A0A099F0U0</accession>
<comment type="caution">
    <text evidence="2">The sequence shown here is derived from an EMBL/GenBank/DDBJ whole genome shotgun (WGS) entry which is preliminary data.</text>
</comment>
<dbReference type="AlphaFoldDB" id="A0A099F0U0"/>